<protein>
    <recommendedName>
        <fullName evidence="4">nitrilase</fullName>
        <ecNumber evidence="4">3.5.5.1</ecNumber>
    </recommendedName>
</protein>
<dbReference type="PROSITE" id="PS00920">
    <property type="entry name" value="NITRIL_CHT_1"/>
    <property type="match status" value="1"/>
</dbReference>
<accession>A0A0B7KLK4</accession>
<reference evidence="7" key="1">
    <citation type="submission" date="2015-01" db="EMBL/GenBank/DDBJ databases">
        <authorList>
            <person name="Durling Mikael"/>
        </authorList>
    </citation>
    <scope>NUCLEOTIDE SEQUENCE</scope>
</reference>
<evidence type="ECO:0000259" key="6">
    <source>
        <dbReference type="PROSITE" id="PS50263"/>
    </source>
</evidence>
<dbReference type="GO" id="GO:0000257">
    <property type="term" value="F:nitrilase activity"/>
    <property type="evidence" value="ECO:0007669"/>
    <property type="project" value="UniProtKB-EC"/>
</dbReference>
<evidence type="ECO:0000256" key="1">
    <source>
        <dbReference type="ARBA" id="ARBA00008129"/>
    </source>
</evidence>
<dbReference type="CDD" id="cd07564">
    <property type="entry name" value="nitrilases_CHs"/>
    <property type="match status" value="1"/>
</dbReference>
<organism evidence="7">
    <name type="scientific">Bionectria ochroleuca</name>
    <name type="common">Gliocladium roseum</name>
    <dbReference type="NCBI Taxonomy" id="29856"/>
    <lineage>
        <taxon>Eukaryota</taxon>
        <taxon>Fungi</taxon>
        <taxon>Dikarya</taxon>
        <taxon>Ascomycota</taxon>
        <taxon>Pezizomycotina</taxon>
        <taxon>Sordariomycetes</taxon>
        <taxon>Hypocreomycetidae</taxon>
        <taxon>Hypocreales</taxon>
        <taxon>Bionectriaceae</taxon>
        <taxon>Clonostachys</taxon>
    </lineage>
</organism>
<gene>
    <name evidence="7" type="ORF">BN869_000011773_1</name>
</gene>
<sequence length="361" mass="39823">MNSKVHGDPSEPVRVAVVQSEPCWFDVEAGVKKTCNLIAEAAEGGAKLIAFPELWIPGYPNFIWAYTPKVISEYYIKYYRNAVDIESPHMDRIRAAARKAKLMVVISIAERDRGTLYMAQIFIGPDGGILSHRRKFKPTHFERVLFGDSSGDCTNNVVQTDLGRVGGLQCFEHLQPLLKYNTYSKGEQIHVAAWPNLFPPVGKMPFFNTVDSCTWASHVYAVEGSTFVLLASHVQTEKGLRAHGFLDGDDSSERSHTAVIGGGFSEIIAPDGRTLVKSPSASYDGLIYANLDFDEIYMAKNTVDPVGHYSRPDIFQLHVNDKVNTCVVSPSQPEQVAHASRYSELKDDPAQGIVDGVAGLE</sequence>
<feature type="active site" description="Proton acceptor" evidence="5">
    <location>
        <position position="53"/>
    </location>
</feature>
<dbReference type="PANTHER" id="PTHR46044">
    <property type="entry name" value="NITRILASE"/>
    <property type="match status" value="1"/>
</dbReference>
<dbReference type="Gene3D" id="3.60.110.10">
    <property type="entry name" value="Carbon-nitrogen hydrolase"/>
    <property type="match status" value="1"/>
</dbReference>
<dbReference type="SUPFAM" id="SSF56317">
    <property type="entry name" value="Carbon-nitrogen hydrolase"/>
    <property type="match status" value="1"/>
</dbReference>
<dbReference type="AlphaFoldDB" id="A0A0B7KLK4"/>
<evidence type="ECO:0000256" key="5">
    <source>
        <dbReference type="PROSITE-ProRule" id="PRU10139"/>
    </source>
</evidence>
<feature type="domain" description="CN hydrolase" evidence="6">
    <location>
        <begin position="13"/>
        <end position="293"/>
    </location>
</feature>
<dbReference type="Pfam" id="PF00795">
    <property type="entry name" value="CN_hydrolase"/>
    <property type="match status" value="1"/>
</dbReference>
<dbReference type="InterPro" id="IPR044149">
    <property type="entry name" value="Nitrilases_CHs"/>
</dbReference>
<evidence type="ECO:0000256" key="2">
    <source>
        <dbReference type="ARBA" id="ARBA00022801"/>
    </source>
</evidence>
<name>A0A0B7KLK4_BIOOC</name>
<dbReference type="PROSITE" id="PS50263">
    <property type="entry name" value="CN_HYDROLASE"/>
    <property type="match status" value="1"/>
</dbReference>
<keyword evidence="2" id="KW-0378">Hydrolase</keyword>
<evidence type="ECO:0000256" key="4">
    <source>
        <dbReference type="ARBA" id="ARBA00039045"/>
    </source>
</evidence>
<evidence type="ECO:0000313" key="7">
    <source>
        <dbReference type="EMBL" id="CEO55715.1"/>
    </source>
</evidence>
<comment type="similarity">
    <text evidence="1">Belongs to the carbon-nitrogen hydrolase superfamily. Nitrilase family.</text>
</comment>
<dbReference type="PANTHER" id="PTHR46044:SF14">
    <property type="entry name" value="ARYLACETONITRILASE"/>
    <property type="match status" value="1"/>
</dbReference>
<proteinExistence type="inferred from homology"/>
<evidence type="ECO:0000256" key="3">
    <source>
        <dbReference type="ARBA" id="ARBA00036406"/>
    </source>
</evidence>
<comment type="catalytic activity">
    <reaction evidence="3">
        <text>a nitrile + 2 H2O = a carboxylate + NH4(+)</text>
        <dbReference type="Rhea" id="RHEA:21724"/>
        <dbReference type="ChEBI" id="CHEBI:15377"/>
        <dbReference type="ChEBI" id="CHEBI:18379"/>
        <dbReference type="ChEBI" id="CHEBI:28938"/>
        <dbReference type="ChEBI" id="CHEBI:29067"/>
        <dbReference type="EC" id="3.5.5.1"/>
    </reaction>
</comment>
<dbReference type="EMBL" id="CDPU01000056">
    <property type="protein sequence ID" value="CEO55715.1"/>
    <property type="molecule type" value="Genomic_DNA"/>
</dbReference>
<dbReference type="InterPro" id="IPR000132">
    <property type="entry name" value="Nitrilase/CN_hydratase_CS"/>
</dbReference>
<dbReference type="InterPro" id="IPR036526">
    <property type="entry name" value="C-N_Hydrolase_sf"/>
</dbReference>
<dbReference type="InterPro" id="IPR003010">
    <property type="entry name" value="C-N_Hydrolase"/>
</dbReference>
<dbReference type="EC" id="3.5.5.1" evidence="4"/>
<dbReference type="GO" id="GO:0016836">
    <property type="term" value="F:hydro-lyase activity"/>
    <property type="evidence" value="ECO:0007669"/>
    <property type="project" value="UniProtKB-ARBA"/>
</dbReference>